<dbReference type="AlphaFoldDB" id="A0A2T0ST00"/>
<dbReference type="EMBL" id="PVTE01000012">
    <property type="protein sequence ID" value="PRY36542.1"/>
    <property type="molecule type" value="Genomic_DNA"/>
</dbReference>
<name>A0A2T0ST00_9BACT</name>
<sequence length="71" mass="8481">MHRPDELVFVADENFDYSVVKALSHFPVFQIHRFYKLQPTERQFCSPKIKISVNSYTGSVCRIVVFYWFDC</sequence>
<dbReference type="Proteomes" id="UP000238375">
    <property type="component" value="Unassembled WGS sequence"/>
</dbReference>
<accession>A0A2T0ST00</accession>
<protein>
    <submittedName>
        <fullName evidence="1">Uncharacterized protein</fullName>
    </submittedName>
</protein>
<evidence type="ECO:0000313" key="2">
    <source>
        <dbReference type="Proteomes" id="UP000238375"/>
    </source>
</evidence>
<reference evidence="1 2" key="1">
    <citation type="submission" date="2018-03" db="EMBL/GenBank/DDBJ databases">
        <title>Genomic Encyclopedia of Archaeal and Bacterial Type Strains, Phase II (KMG-II): from individual species to whole genera.</title>
        <authorList>
            <person name="Goeker M."/>
        </authorList>
    </citation>
    <scope>NUCLEOTIDE SEQUENCE [LARGE SCALE GENOMIC DNA]</scope>
    <source>
        <strain evidence="1 2">DSM 28354</strain>
    </source>
</reference>
<keyword evidence="2" id="KW-1185">Reference proteome</keyword>
<proteinExistence type="predicted"/>
<comment type="caution">
    <text evidence="1">The sequence shown here is derived from an EMBL/GenBank/DDBJ whole genome shotgun (WGS) entry which is preliminary data.</text>
</comment>
<evidence type="ECO:0000313" key="1">
    <source>
        <dbReference type="EMBL" id="PRY36542.1"/>
    </source>
</evidence>
<gene>
    <name evidence="1" type="ORF">CLV58_112133</name>
</gene>
<organism evidence="1 2">
    <name type="scientific">Spirosoma oryzae</name>
    <dbReference type="NCBI Taxonomy" id="1469603"/>
    <lineage>
        <taxon>Bacteria</taxon>
        <taxon>Pseudomonadati</taxon>
        <taxon>Bacteroidota</taxon>
        <taxon>Cytophagia</taxon>
        <taxon>Cytophagales</taxon>
        <taxon>Cytophagaceae</taxon>
        <taxon>Spirosoma</taxon>
    </lineage>
</organism>